<gene>
    <name evidence="1" type="ORF">F384_10765</name>
</gene>
<proteinExistence type="predicted"/>
<reference evidence="1 2" key="1">
    <citation type="journal article" date="2013" name="Appl. Microbiol. Biotechnol.">
        <title>Glycerol assimilation and production of 1,3-propanediol by Citrobacter amalonaticus Y19.</title>
        <authorList>
            <person name="Ainala S.K."/>
            <person name="Ashok S."/>
            <person name="Ko Y."/>
            <person name="Park S."/>
        </authorList>
    </citation>
    <scope>NUCLEOTIDE SEQUENCE [LARGE SCALE GENOMIC DNA]</scope>
    <source>
        <strain evidence="1 2">Y19</strain>
    </source>
</reference>
<evidence type="ECO:0000313" key="1">
    <source>
        <dbReference type="EMBL" id="AKE59033.1"/>
    </source>
</evidence>
<dbReference type="PATRIC" id="fig|1261127.3.peg.2243"/>
<protein>
    <submittedName>
        <fullName evidence="1">Transcriptional regulator</fullName>
    </submittedName>
</protein>
<dbReference type="Proteomes" id="UP000034085">
    <property type="component" value="Chromosome"/>
</dbReference>
<evidence type="ECO:0000313" key="2">
    <source>
        <dbReference type="Proteomes" id="UP000034085"/>
    </source>
</evidence>
<dbReference type="HOGENOM" id="CLU_2315825_0_0_6"/>
<organism evidence="1 2">
    <name type="scientific">Citrobacter amalonaticus Y19</name>
    <dbReference type="NCBI Taxonomy" id="1261127"/>
    <lineage>
        <taxon>Bacteria</taxon>
        <taxon>Pseudomonadati</taxon>
        <taxon>Pseudomonadota</taxon>
        <taxon>Gammaproteobacteria</taxon>
        <taxon>Enterobacterales</taxon>
        <taxon>Enterobacteriaceae</taxon>
        <taxon>Citrobacter</taxon>
    </lineage>
</organism>
<dbReference type="EMBL" id="CP011132">
    <property type="protein sequence ID" value="AKE59033.1"/>
    <property type="molecule type" value="Genomic_DNA"/>
</dbReference>
<name>A0A0F6RFC2_CITAM</name>
<accession>A0A0F6RFC2</accession>
<sequence length="98" mass="11185">MNHSDFVRKYSFDNPLQRLVMLRILMGGSMDGEGERVIDHQVLYEFCCCSKQAMFKEIKALERAGFLKVRKIGALDTGLAVRLEPARGYTITPVQEFV</sequence>
<dbReference type="OrthoDB" id="6624525at2"/>
<dbReference type="RefSeq" id="WP_032635108.1">
    <property type="nucleotide sequence ID" value="NZ_CP011132.1"/>
</dbReference>
<dbReference type="AlphaFoldDB" id="A0A0F6RFC2"/>
<dbReference type="KEGG" id="cama:F384_10765"/>